<dbReference type="CDD" id="cd00796">
    <property type="entry name" value="INT_Rci_Hp1_C"/>
    <property type="match status" value="1"/>
</dbReference>
<dbReference type="InterPro" id="IPR002104">
    <property type="entry name" value="Integrase_catalytic"/>
</dbReference>
<reference evidence="8 9" key="1">
    <citation type="journal article" date="2020" name="Front. Microbiol.">
        <title>Genetic Organization of the aprX-lipA2 Operon Affects the Proteolytic Potential of Pseudomonas Species in Milk.</title>
        <authorList>
            <person name="Maier C."/>
            <person name="Huptas C."/>
            <person name="von Neubeck M."/>
            <person name="Scherer S."/>
            <person name="Wenning M."/>
            <person name="Lucking G."/>
        </authorList>
    </citation>
    <scope>NUCLEOTIDE SEQUENCE [LARGE SCALE GENOMIC DNA]</scope>
    <source>
        <strain evidence="8 9">WS 5405</strain>
    </source>
</reference>
<organism evidence="8 9">
    <name type="scientific">Pseudomonas lactis</name>
    <dbReference type="NCBI Taxonomy" id="1615674"/>
    <lineage>
        <taxon>Bacteria</taxon>
        <taxon>Pseudomonadati</taxon>
        <taxon>Pseudomonadota</taxon>
        <taxon>Gammaproteobacteria</taxon>
        <taxon>Pseudomonadales</taxon>
        <taxon>Pseudomonadaceae</taxon>
        <taxon>Pseudomonas</taxon>
    </lineage>
</organism>
<feature type="domain" description="Core-binding (CB)" evidence="7">
    <location>
        <begin position="99"/>
        <end position="175"/>
    </location>
</feature>
<keyword evidence="2" id="KW-0229">DNA integration</keyword>
<keyword evidence="3 5" id="KW-0238">DNA-binding</keyword>
<comment type="caution">
    <text evidence="8">The sequence shown here is derived from an EMBL/GenBank/DDBJ whole genome shotgun (WGS) entry which is preliminary data.</text>
</comment>
<dbReference type="InterPro" id="IPR038488">
    <property type="entry name" value="Integrase_DNA-bd_sf"/>
</dbReference>
<evidence type="ECO:0000256" key="3">
    <source>
        <dbReference type="ARBA" id="ARBA00023125"/>
    </source>
</evidence>
<dbReference type="InterPro" id="IPR011010">
    <property type="entry name" value="DNA_brk_join_enz"/>
</dbReference>
<dbReference type="GO" id="GO:0015074">
    <property type="term" value="P:DNA integration"/>
    <property type="evidence" value="ECO:0007669"/>
    <property type="project" value="UniProtKB-KW"/>
</dbReference>
<dbReference type="InterPro" id="IPR044068">
    <property type="entry name" value="CB"/>
</dbReference>
<dbReference type="InterPro" id="IPR013762">
    <property type="entry name" value="Integrase-like_cat_sf"/>
</dbReference>
<evidence type="ECO:0000259" key="7">
    <source>
        <dbReference type="PROSITE" id="PS51900"/>
    </source>
</evidence>
<evidence type="ECO:0000256" key="2">
    <source>
        <dbReference type="ARBA" id="ARBA00022908"/>
    </source>
</evidence>
<dbReference type="GO" id="GO:0006310">
    <property type="term" value="P:DNA recombination"/>
    <property type="evidence" value="ECO:0007669"/>
    <property type="project" value="UniProtKB-KW"/>
</dbReference>
<dbReference type="GO" id="GO:0003677">
    <property type="term" value="F:DNA binding"/>
    <property type="evidence" value="ECO:0007669"/>
    <property type="project" value="UniProtKB-UniRule"/>
</dbReference>
<dbReference type="RefSeq" id="WP_169900634.1">
    <property type="nucleotide sequence ID" value="NZ_JAAQYH010000028.1"/>
</dbReference>
<evidence type="ECO:0000313" key="9">
    <source>
        <dbReference type="Proteomes" id="UP000535954"/>
    </source>
</evidence>
<dbReference type="Gene3D" id="1.10.150.130">
    <property type="match status" value="1"/>
</dbReference>
<dbReference type="Proteomes" id="UP000535954">
    <property type="component" value="Unassembled WGS sequence"/>
</dbReference>
<evidence type="ECO:0000313" key="8">
    <source>
        <dbReference type="EMBL" id="NNA76989.1"/>
    </source>
</evidence>
<dbReference type="InterPro" id="IPR050808">
    <property type="entry name" value="Phage_Integrase"/>
</dbReference>
<protein>
    <submittedName>
        <fullName evidence="8">Tyrosine-type recombinase/integrase</fullName>
    </submittedName>
</protein>
<dbReference type="AlphaFoldDB" id="A0A7Y1M858"/>
<dbReference type="PROSITE" id="PS51898">
    <property type="entry name" value="TYR_RECOMBINASE"/>
    <property type="match status" value="1"/>
</dbReference>
<name>A0A7Y1M858_9PSED</name>
<feature type="domain" description="Tyr recombinase" evidence="6">
    <location>
        <begin position="233"/>
        <end position="401"/>
    </location>
</feature>
<gene>
    <name evidence="8" type="ORF">HBO13_30610</name>
</gene>
<dbReference type="PANTHER" id="PTHR30629">
    <property type="entry name" value="PROPHAGE INTEGRASE"/>
    <property type="match status" value="1"/>
</dbReference>
<dbReference type="PANTHER" id="PTHR30629:SF2">
    <property type="entry name" value="PROPHAGE INTEGRASE INTS-RELATED"/>
    <property type="match status" value="1"/>
</dbReference>
<proteinExistence type="inferred from homology"/>
<dbReference type="InterPro" id="IPR010998">
    <property type="entry name" value="Integrase_recombinase_N"/>
</dbReference>
<accession>A0A7Y1M858</accession>
<dbReference type="Pfam" id="PF13356">
    <property type="entry name" value="Arm-DNA-bind_3"/>
    <property type="match status" value="1"/>
</dbReference>
<dbReference type="EMBL" id="JAAQYH010000028">
    <property type="protein sequence ID" value="NNA76989.1"/>
    <property type="molecule type" value="Genomic_DNA"/>
</dbReference>
<sequence>MKAKLTLSLLNGLTTTGVTYEVHDTTVSGLFVRVTATGHKAYVVRWARGKKKTLGRVGILTLEKARKDAIRYIAEANEHGEPLDVSRERQVDGMPTLDTFLTDHFQPWANSHHRDSVNSVRAIRRSFESLLELPLDQIDPKRIEQLRTTWLAGGSAPATANRNMTRIKGLLSRAVEWGVLESHPLTKVRRLKVDRRGRVRYLTTDEEKSLRTALDTRNAAICAERDSANKWRAERNKVLFSDLKLLAFADHLKPLVIVSINTGMRRGEVFNLTWPDIDLKNKVITVEGDTSKSGQTRHIPMNKEALDTLTKWKEQGDGKGFVFPGRDGNRLDNVKKSWDGLLKLAKIDSFRWHDLRHTFASKLVMAGAPLNTVRELLGHSDLAMTLRYAHLAPDVKAAAVELI</sequence>
<dbReference type="SUPFAM" id="SSF56349">
    <property type="entry name" value="DNA breaking-rejoining enzymes"/>
    <property type="match status" value="1"/>
</dbReference>
<keyword evidence="4" id="KW-0233">DNA recombination</keyword>
<evidence type="ECO:0000259" key="6">
    <source>
        <dbReference type="PROSITE" id="PS51898"/>
    </source>
</evidence>
<evidence type="ECO:0000256" key="4">
    <source>
        <dbReference type="ARBA" id="ARBA00023172"/>
    </source>
</evidence>
<evidence type="ECO:0000256" key="1">
    <source>
        <dbReference type="ARBA" id="ARBA00008857"/>
    </source>
</evidence>
<dbReference type="Gene3D" id="1.10.443.10">
    <property type="entry name" value="Intergrase catalytic core"/>
    <property type="match status" value="1"/>
</dbReference>
<dbReference type="Gene3D" id="3.30.160.390">
    <property type="entry name" value="Integrase, DNA-binding domain"/>
    <property type="match status" value="1"/>
</dbReference>
<dbReference type="InterPro" id="IPR025166">
    <property type="entry name" value="Integrase_DNA_bind_dom"/>
</dbReference>
<dbReference type="Pfam" id="PF00589">
    <property type="entry name" value="Phage_integrase"/>
    <property type="match status" value="1"/>
</dbReference>
<dbReference type="PROSITE" id="PS51900">
    <property type="entry name" value="CB"/>
    <property type="match status" value="1"/>
</dbReference>
<comment type="similarity">
    <text evidence="1">Belongs to the 'phage' integrase family.</text>
</comment>
<evidence type="ECO:0000256" key="5">
    <source>
        <dbReference type="PROSITE-ProRule" id="PRU01248"/>
    </source>
</evidence>